<comment type="caution">
    <text evidence="2">The sequence shown here is derived from an EMBL/GenBank/DDBJ whole genome shotgun (WGS) entry which is preliminary data.</text>
</comment>
<dbReference type="PANTHER" id="PTHR11505">
    <property type="entry name" value="L1 TRANSPOSABLE ELEMENT-RELATED"/>
    <property type="match status" value="1"/>
</dbReference>
<evidence type="ECO:0000313" key="3">
    <source>
        <dbReference type="Proteomes" id="UP001186944"/>
    </source>
</evidence>
<evidence type="ECO:0000256" key="1">
    <source>
        <dbReference type="SAM" id="Coils"/>
    </source>
</evidence>
<feature type="coiled-coil region" evidence="1">
    <location>
        <begin position="106"/>
        <end position="161"/>
    </location>
</feature>
<gene>
    <name evidence="2" type="ORF">FSP39_006965</name>
</gene>
<proteinExistence type="predicted"/>
<name>A0AA88YN59_PINIB</name>
<protein>
    <submittedName>
        <fullName evidence="2">Uncharacterized protein</fullName>
    </submittedName>
</protein>
<reference evidence="2" key="1">
    <citation type="submission" date="2019-08" db="EMBL/GenBank/DDBJ databases">
        <title>The improved chromosome-level genome for the pearl oyster Pinctada fucata martensii using PacBio sequencing and Hi-C.</title>
        <authorList>
            <person name="Zheng Z."/>
        </authorList>
    </citation>
    <scope>NUCLEOTIDE SEQUENCE</scope>
    <source>
        <strain evidence="2">ZZ-2019</strain>
        <tissue evidence="2">Adductor muscle</tissue>
    </source>
</reference>
<accession>A0AA88YN59</accession>
<keyword evidence="3" id="KW-1185">Reference proteome</keyword>
<organism evidence="2 3">
    <name type="scientific">Pinctada imbricata</name>
    <name type="common">Atlantic pearl-oyster</name>
    <name type="synonym">Pinctada martensii</name>
    <dbReference type="NCBI Taxonomy" id="66713"/>
    <lineage>
        <taxon>Eukaryota</taxon>
        <taxon>Metazoa</taxon>
        <taxon>Spiralia</taxon>
        <taxon>Lophotrochozoa</taxon>
        <taxon>Mollusca</taxon>
        <taxon>Bivalvia</taxon>
        <taxon>Autobranchia</taxon>
        <taxon>Pteriomorphia</taxon>
        <taxon>Pterioida</taxon>
        <taxon>Pterioidea</taxon>
        <taxon>Pteriidae</taxon>
        <taxon>Pinctada</taxon>
    </lineage>
</organism>
<dbReference type="EMBL" id="VSWD01000004">
    <property type="protein sequence ID" value="KAK3104643.1"/>
    <property type="molecule type" value="Genomic_DNA"/>
</dbReference>
<dbReference type="Proteomes" id="UP001186944">
    <property type="component" value="Unassembled WGS sequence"/>
</dbReference>
<evidence type="ECO:0000313" key="2">
    <source>
        <dbReference type="EMBL" id="KAK3104643.1"/>
    </source>
</evidence>
<dbReference type="Gene3D" id="1.20.5.170">
    <property type="match status" value="1"/>
</dbReference>
<dbReference type="AlphaFoldDB" id="A0AA88YN59"/>
<dbReference type="InterPro" id="IPR004244">
    <property type="entry name" value="Transposase_22"/>
</dbReference>
<dbReference type="SUPFAM" id="SSF57997">
    <property type="entry name" value="Tropomyosin"/>
    <property type="match status" value="1"/>
</dbReference>
<keyword evidence="1" id="KW-0175">Coiled coil</keyword>
<sequence length="306" mass="34396">MSFPTTSPGSSHNITDITDVADAEAKSDSTSPIAEGTDPHPTLLNFPQINVQTETGASIDFTSVIIGLLGNPLFTNVIATALTPALSESLSTSIKTSINEAIHSAIKSVQDKLESESQRVDSNEQNIATLTEENNELRERAHKAEERIEDLECKLEELEQYGRRNSLRFHNVLLSDSNNTDVDIVNICKEKLNVDISTDDICRSHPIGRPNHHGKSQIICRFRNWKLKNRVYSKKKLLKDDSSRIFITEDLTHYRQEIISEISKAKRARKVYSFWTNDGRIFIKTTERGPKILISSIAELNFHAPP</sequence>